<dbReference type="Proteomes" id="UP000016924">
    <property type="component" value="Unassembled WGS sequence"/>
</dbReference>
<keyword evidence="2" id="KW-0853">WD repeat</keyword>
<gene>
    <name evidence="8" type="ORF">W97_03101</name>
</gene>
<evidence type="ECO:0000256" key="2">
    <source>
        <dbReference type="ARBA" id="ARBA00022574"/>
    </source>
</evidence>
<dbReference type="EMBL" id="JH767565">
    <property type="protein sequence ID" value="EON63873.1"/>
    <property type="molecule type" value="Genomic_DNA"/>
</dbReference>
<protein>
    <recommendedName>
        <fullName evidence="6">methylated diphthine methylhydrolase</fullName>
        <ecNumber evidence="6">3.1.1.97</ecNumber>
    </recommendedName>
</protein>
<dbReference type="GeneID" id="19900412"/>
<dbReference type="STRING" id="1168221.R7YPU9"/>
<dbReference type="OMA" id="LDMKWLP"/>
<dbReference type="OrthoDB" id="1930760at2759"/>
<evidence type="ECO:0000256" key="4">
    <source>
        <dbReference type="ARBA" id="ARBA00022801"/>
    </source>
</evidence>
<dbReference type="Gene3D" id="2.130.10.10">
    <property type="entry name" value="YVTN repeat-like/Quinoprotein amine dehydrogenase"/>
    <property type="match status" value="1"/>
</dbReference>
<accession>R7YPU9</accession>
<dbReference type="InterPro" id="IPR052415">
    <property type="entry name" value="Diphthine_MTase"/>
</dbReference>
<comment type="pathway">
    <text evidence="1">Protein modification; peptidyl-diphthamide biosynthesis.</text>
</comment>
<dbReference type="PANTHER" id="PTHR46042:SF1">
    <property type="entry name" value="DIPHTHINE METHYLTRANSFERASE"/>
    <property type="match status" value="1"/>
</dbReference>
<dbReference type="HOGENOM" id="CLU_036100_1_0_1"/>
<evidence type="ECO:0000256" key="3">
    <source>
        <dbReference type="ARBA" id="ARBA00022737"/>
    </source>
</evidence>
<name>R7YPU9_CONA1</name>
<evidence type="ECO:0000256" key="7">
    <source>
        <dbReference type="ARBA" id="ARBA00047551"/>
    </source>
</evidence>
<dbReference type="InterPro" id="IPR001680">
    <property type="entry name" value="WD40_rpt"/>
</dbReference>
<dbReference type="SUPFAM" id="SSF50978">
    <property type="entry name" value="WD40 repeat-like"/>
    <property type="match status" value="1"/>
</dbReference>
<dbReference type="Pfam" id="PF00400">
    <property type="entry name" value="WD40"/>
    <property type="match status" value="1"/>
</dbReference>
<sequence length="408" mass="44842">MSTISSLRSLTLDLPPSCVEFWPAHPNYFVVGTYFLENEYEADSAEGSVTQETREQNGNRQKAQHRTGSLILFRLGEDEIIQEQTLEVPFGVLDLHFYPSTEPHSRFIANASCLFGIATSTGSLALYGIAHEADGPPQIIHATTLQFFPHDELVLSFTWHPANPFLVGLTLASGSVIICRLDALSNPPLLNTDAANPNNIATLQQHSQQAWTMAFTPSGEGVLSGGDDAVLKYQGLPFQRVPAAPEVPLAAWLDAAADLPAWADRKIHGAGVTAVLPLLDGAFALTGSYDDHVRMVHVPEVGAKRVLAERNLGGGVWRLRFVGALPSDMDRIHRLVVLASCMFAGVRLLEVTQAMDDSWRIEVLAVCEEHKSMNYASDVQPGLMVERRGYVSTSFYDRLLCLWRYQAE</sequence>
<dbReference type="GO" id="GO:0017183">
    <property type="term" value="P:protein histidyl modification to diphthamide"/>
    <property type="evidence" value="ECO:0007669"/>
    <property type="project" value="TreeGrafter"/>
</dbReference>
<dbReference type="eggNOG" id="KOG0280">
    <property type="taxonomic scope" value="Eukaryota"/>
</dbReference>
<comment type="catalytic activity">
    <reaction evidence="7">
        <text>diphthine methyl ester-[translation elongation factor 2] + H2O = diphthine-[translation elongation factor 2] + methanol + H(+)</text>
        <dbReference type="Rhea" id="RHEA:42656"/>
        <dbReference type="Rhea" id="RHEA-COMP:10172"/>
        <dbReference type="Rhea" id="RHEA-COMP:10173"/>
        <dbReference type="ChEBI" id="CHEBI:15377"/>
        <dbReference type="ChEBI" id="CHEBI:15378"/>
        <dbReference type="ChEBI" id="CHEBI:17790"/>
        <dbReference type="ChEBI" id="CHEBI:79005"/>
        <dbReference type="ChEBI" id="CHEBI:82696"/>
        <dbReference type="EC" id="3.1.1.97"/>
    </reaction>
</comment>
<keyword evidence="9" id="KW-1185">Reference proteome</keyword>
<dbReference type="RefSeq" id="XP_007779190.1">
    <property type="nucleotide sequence ID" value="XM_007781000.1"/>
</dbReference>
<dbReference type="AlphaFoldDB" id="R7YPU9"/>
<comment type="similarity">
    <text evidence="5">Belongs to the DPH7 family.</text>
</comment>
<organism evidence="8 9">
    <name type="scientific">Coniosporium apollinis (strain CBS 100218)</name>
    <name type="common">Rock-inhabiting black yeast</name>
    <dbReference type="NCBI Taxonomy" id="1168221"/>
    <lineage>
        <taxon>Eukaryota</taxon>
        <taxon>Fungi</taxon>
        <taxon>Dikarya</taxon>
        <taxon>Ascomycota</taxon>
        <taxon>Pezizomycotina</taxon>
        <taxon>Dothideomycetes</taxon>
        <taxon>Dothideomycetes incertae sedis</taxon>
        <taxon>Coniosporium</taxon>
    </lineage>
</organism>
<evidence type="ECO:0000256" key="5">
    <source>
        <dbReference type="ARBA" id="ARBA00038092"/>
    </source>
</evidence>
<dbReference type="InterPro" id="IPR036322">
    <property type="entry name" value="WD40_repeat_dom_sf"/>
</dbReference>
<proteinExistence type="inferred from homology"/>
<dbReference type="GO" id="GO:0005737">
    <property type="term" value="C:cytoplasm"/>
    <property type="evidence" value="ECO:0007669"/>
    <property type="project" value="TreeGrafter"/>
</dbReference>
<dbReference type="EC" id="3.1.1.97" evidence="6"/>
<keyword evidence="4" id="KW-0378">Hydrolase</keyword>
<evidence type="ECO:0000256" key="1">
    <source>
        <dbReference type="ARBA" id="ARBA00005156"/>
    </source>
</evidence>
<evidence type="ECO:0000313" key="8">
    <source>
        <dbReference type="EMBL" id="EON63873.1"/>
    </source>
</evidence>
<dbReference type="PANTHER" id="PTHR46042">
    <property type="entry name" value="DIPHTHINE METHYLTRANSFERASE"/>
    <property type="match status" value="1"/>
</dbReference>
<evidence type="ECO:0000313" key="9">
    <source>
        <dbReference type="Proteomes" id="UP000016924"/>
    </source>
</evidence>
<reference evidence="9" key="1">
    <citation type="submission" date="2012-06" db="EMBL/GenBank/DDBJ databases">
        <title>The genome sequence of Coniosporium apollinis CBS 100218.</title>
        <authorList>
            <consortium name="The Broad Institute Genome Sequencing Platform"/>
            <person name="Cuomo C."/>
            <person name="Gorbushina A."/>
            <person name="Noack S."/>
            <person name="Walker B."/>
            <person name="Young S.K."/>
            <person name="Zeng Q."/>
            <person name="Gargeya S."/>
            <person name="Fitzgerald M."/>
            <person name="Haas B."/>
            <person name="Abouelleil A."/>
            <person name="Alvarado L."/>
            <person name="Arachchi H.M."/>
            <person name="Berlin A.M."/>
            <person name="Chapman S.B."/>
            <person name="Goldberg J."/>
            <person name="Griggs A."/>
            <person name="Gujja S."/>
            <person name="Hansen M."/>
            <person name="Howarth C."/>
            <person name="Imamovic A."/>
            <person name="Larimer J."/>
            <person name="McCowan C."/>
            <person name="Montmayeur A."/>
            <person name="Murphy C."/>
            <person name="Neiman D."/>
            <person name="Pearson M."/>
            <person name="Priest M."/>
            <person name="Roberts A."/>
            <person name="Saif S."/>
            <person name="Shea T."/>
            <person name="Sisk P."/>
            <person name="Sykes S."/>
            <person name="Wortman J."/>
            <person name="Nusbaum C."/>
            <person name="Birren B."/>
        </authorList>
    </citation>
    <scope>NUCLEOTIDE SEQUENCE [LARGE SCALE GENOMIC DNA]</scope>
    <source>
        <strain evidence="9">CBS 100218</strain>
    </source>
</reference>
<dbReference type="GO" id="GO:0061685">
    <property type="term" value="F:diphthine methylesterase activity"/>
    <property type="evidence" value="ECO:0007669"/>
    <property type="project" value="UniProtKB-EC"/>
</dbReference>
<dbReference type="InterPro" id="IPR015943">
    <property type="entry name" value="WD40/YVTN_repeat-like_dom_sf"/>
</dbReference>
<evidence type="ECO:0000256" key="6">
    <source>
        <dbReference type="ARBA" id="ARBA00039131"/>
    </source>
</evidence>
<keyword evidence="3" id="KW-0677">Repeat</keyword>